<dbReference type="GO" id="GO:0019843">
    <property type="term" value="F:rRNA binding"/>
    <property type="evidence" value="ECO:0007669"/>
    <property type="project" value="InterPro"/>
</dbReference>
<dbReference type="GO" id="GO:0022625">
    <property type="term" value="C:cytosolic large ribosomal subunit"/>
    <property type="evidence" value="ECO:0007669"/>
    <property type="project" value="TreeGrafter"/>
</dbReference>
<gene>
    <name evidence="5" type="ORF">QTO34_007659</name>
</gene>
<dbReference type="EMBL" id="JAULJE010000019">
    <property type="protein sequence ID" value="KAK1331982.1"/>
    <property type="molecule type" value="Genomic_DNA"/>
</dbReference>
<dbReference type="GO" id="GO:0003735">
    <property type="term" value="F:structural constituent of ribosome"/>
    <property type="evidence" value="ECO:0007669"/>
    <property type="project" value="InterPro"/>
</dbReference>
<protein>
    <recommendedName>
        <fullName evidence="7">60S ribosomal protein L9</fullName>
    </recommendedName>
</protein>
<name>A0AA40LH19_CNENI</name>
<dbReference type="SUPFAM" id="SSF56053">
    <property type="entry name" value="Ribosomal protein L6"/>
    <property type="match status" value="1"/>
</dbReference>
<sequence length="281" mass="31269">MAWSLRLHQPPRKSGPVPAGRQCQCRRGHETQSQVPAYPCAPCIIVQDPDLPVPLGMQHQAPAGAARDSPNAPPSQVPASARCPQGRSVKPPPTRVLLPHMQPPGDLSLGPFRGSWVCSMFWKLRSTSPERFPISRYRSSRHPQSVKQIISAIFATSTARRKTILSSQTVDIPENVDITLKGCTVIVKGPRGILRRDFNHINVELKSPWKEKKRLRVDKWCQNGKALATVCILGKKYIHRVQIRSGITCSISQDQKDELILKGNYIELYEIREPSGVGGDQ</sequence>
<reference evidence="5" key="1">
    <citation type="submission" date="2023-06" db="EMBL/GenBank/DDBJ databases">
        <title>Reference genome for the Northern bat (Eptesicus nilssonii), a most northern bat species.</title>
        <authorList>
            <person name="Laine V.N."/>
            <person name="Pulliainen A.T."/>
            <person name="Lilley T.M."/>
        </authorList>
    </citation>
    <scope>NUCLEOTIDE SEQUENCE</scope>
    <source>
        <strain evidence="5">BLF_Eptnil</strain>
        <tissue evidence="5">Kidney</tissue>
    </source>
</reference>
<dbReference type="InterPro" id="IPR000702">
    <property type="entry name" value="Ribosomal_uL6-like"/>
</dbReference>
<keyword evidence="6" id="KW-1185">Reference proteome</keyword>
<dbReference type="Gene3D" id="3.90.930.12">
    <property type="entry name" value="Ribosomal protein L6, alpha-beta domain"/>
    <property type="match status" value="1"/>
</dbReference>
<dbReference type="GO" id="GO:0002181">
    <property type="term" value="P:cytoplasmic translation"/>
    <property type="evidence" value="ECO:0007669"/>
    <property type="project" value="TreeGrafter"/>
</dbReference>
<evidence type="ECO:0000256" key="1">
    <source>
        <dbReference type="ARBA" id="ARBA00009356"/>
    </source>
</evidence>
<keyword evidence="2" id="KW-0689">Ribosomal protein</keyword>
<feature type="region of interest" description="Disordered" evidence="4">
    <location>
        <begin position="54"/>
        <end position="93"/>
    </location>
</feature>
<comment type="similarity">
    <text evidence="1">Belongs to the universal ribosomal protein uL6 family.</text>
</comment>
<evidence type="ECO:0000256" key="2">
    <source>
        <dbReference type="ARBA" id="ARBA00022980"/>
    </source>
</evidence>
<feature type="region of interest" description="Disordered" evidence="4">
    <location>
        <begin position="1"/>
        <end position="20"/>
    </location>
</feature>
<comment type="caution">
    <text evidence="5">The sequence shown here is derived from an EMBL/GenBank/DDBJ whole genome shotgun (WGS) entry which is preliminary data.</text>
</comment>
<dbReference type="AlphaFoldDB" id="A0AA40LH19"/>
<dbReference type="InterPro" id="IPR036789">
    <property type="entry name" value="Ribosomal_uL6-like_a/b-dom_sf"/>
</dbReference>
<dbReference type="PANTHER" id="PTHR11655:SF16">
    <property type="entry name" value="60S RIBOSOMAL PROTEIN L9"/>
    <property type="match status" value="1"/>
</dbReference>
<evidence type="ECO:0000256" key="4">
    <source>
        <dbReference type="SAM" id="MobiDB-lite"/>
    </source>
</evidence>
<evidence type="ECO:0008006" key="7">
    <source>
        <dbReference type="Google" id="ProtNLM"/>
    </source>
</evidence>
<organism evidence="5 6">
    <name type="scientific">Cnephaeus nilssonii</name>
    <name type="common">Northern bat</name>
    <name type="synonym">Eptesicus nilssonii</name>
    <dbReference type="NCBI Taxonomy" id="3371016"/>
    <lineage>
        <taxon>Eukaryota</taxon>
        <taxon>Metazoa</taxon>
        <taxon>Chordata</taxon>
        <taxon>Craniata</taxon>
        <taxon>Vertebrata</taxon>
        <taxon>Euteleostomi</taxon>
        <taxon>Mammalia</taxon>
        <taxon>Eutheria</taxon>
        <taxon>Laurasiatheria</taxon>
        <taxon>Chiroptera</taxon>
        <taxon>Yangochiroptera</taxon>
        <taxon>Vespertilionidae</taxon>
        <taxon>Cnephaeus</taxon>
    </lineage>
</organism>
<evidence type="ECO:0000313" key="5">
    <source>
        <dbReference type="EMBL" id="KAK1331982.1"/>
    </source>
</evidence>
<evidence type="ECO:0000256" key="3">
    <source>
        <dbReference type="ARBA" id="ARBA00023274"/>
    </source>
</evidence>
<proteinExistence type="inferred from homology"/>
<evidence type="ECO:0000313" key="6">
    <source>
        <dbReference type="Proteomes" id="UP001177744"/>
    </source>
</evidence>
<accession>A0AA40LH19</accession>
<dbReference type="Proteomes" id="UP001177744">
    <property type="component" value="Unassembled WGS sequence"/>
</dbReference>
<dbReference type="PANTHER" id="PTHR11655">
    <property type="entry name" value="60S/50S RIBOSOMAL PROTEIN L6/L9"/>
    <property type="match status" value="1"/>
</dbReference>
<keyword evidence="3" id="KW-0687">Ribonucleoprotein</keyword>